<organism evidence="3 4">
    <name type="scientific">Cercophora scortea</name>
    <dbReference type="NCBI Taxonomy" id="314031"/>
    <lineage>
        <taxon>Eukaryota</taxon>
        <taxon>Fungi</taxon>
        <taxon>Dikarya</taxon>
        <taxon>Ascomycota</taxon>
        <taxon>Pezizomycotina</taxon>
        <taxon>Sordariomycetes</taxon>
        <taxon>Sordariomycetidae</taxon>
        <taxon>Sordariales</taxon>
        <taxon>Lasiosphaeriaceae</taxon>
        <taxon>Cercophora</taxon>
    </lineage>
</organism>
<keyword evidence="4" id="KW-1185">Reference proteome</keyword>
<protein>
    <submittedName>
        <fullName evidence="3">Uncharacterized protein</fullName>
    </submittedName>
</protein>
<keyword evidence="2" id="KW-1133">Transmembrane helix</keyword>
<comment type="caution">
    <text evidence="3">The sequence shown here is derived from an EMBL/GenBank/DDBJ whole genome shotgun (WGS) entry which is preliminary data.</text>
</comment>
<keyword evidence="2" id="KW-0812">Transmembrane</keyword>
<feature type="transmembrane region" description="Helical" evidence="2">
    <location>
        <begin position="135"/>
        <end position="156"/>
    </location>
</feature>
<keyword evidence="2" id="KW-0472">Membrane</keyword>
<reference evidence="3" key="1">
    <citation type="journal article" date="2023" name="Mol. Phylogenet. Evol.">
        <title>Genome-scale phylogeny and comparative genomics of the fungal order Sordariales.</title>
        <authorList>
            <person name="Hensen N."/>
            <person name="Bonometti L."/>
            <person name="Westerberg I."/>
            <person name="Brannstrom I.O."/>
            <person name="Guillou S."/>
            <person name="Cros-Aarteil S."/>
            <person name="Calhoun S."/>
            <person name="Haridas S."/>
            <person name="Kuo A."/>
            <person name="Mondo S."/>
            <person name="Pangilinan J."/>
            <person name="Riley R."/>
            <person name="LaButti K."/>
            <person name="Andreopoulos B."/>
            <person name="Lipzen A."/>
            <person name="Chen C."/>
            <person name="Yan M."/>
            <person name="Daum C."/>
            <person name="Ng V."/>
            <person name="Clum A."/>
            <person name="Steindorff A."/>
            <person name="Ohm R.A."/>
            <person name="Martin F."/>
            <person name="Silar P."/>
            <person name="Natvig D.O."/>
            <person name="Lalanne C."/>
            <person name="Gautier V."/>
            <person name="Ament-Velasquez S.L."/>
            <person name="Kruys A."/>
            <person name="Hutchinson M.I."/>
            <person name="Powell A.J."/>
            <person name="Barry K."/>
            <person name="Miller A.N."/>
            <person name="Grigoriev I.V."/>
            <person name="Debuchy R."/>
            <person name="Gladieux P."/>
            <person name="Hiltunen Thoren M."/>
            <person name="Johannesson H."/>
        </authorList>
    </citation>
    <scope>NUCLEOTIDE SEQUENCE</scope>
    <source>
        <strain evidence="3">SMH4131-1</strain>
    </source>
</reference>
<feature type="region of interest" description="Disordered" evidence="1">
    <location>
        <begin position="1"/>
        <end position="52"/>
    </location>
</feature>
<feature type="transmembrane region" description="Helical" evidence="2">
    <location>
        <begin position="192"/>
        <end position="223"/>
    </location>
</feature>
<gene>
    <name evidence="3" type="ORF">B0T19DRAFT_262864</name>
</gene>
<proteinExistence type="predicted"/>
<dbReference type="AlphaFoldDB" id="A0AAE0M6Y7"/>
<name>A0AAE0M6Y7_9PEZI</name>
<feature type="transmembrane region" description="Helical" evidence="2">
    <location>
        <begin position="71"/>
        <end position="90"/>
    </location>
</feature>
<sequence length="238" mass="26724">MTDSQARDDEPAEVGAASASAATETTPLLQHDSGRHDTGPRTDEEQTTASGLVEPPQLRELGRLLVASQRYMFLASIAAVVLGAAVVIVGDLHPPGYSWNWSIQHNIGRIILNSFMTFLWALANLVWLRYTTRLLPYLFGIIAHFFLALYTTGWAVDSIYVMVVYPPYCYPSAPDNGYERCPVWRSYYHILLWFYLVVALVLGLEIPGVEYSLIHSFFLRLVFSTRDLSLSSRTGVRC</sequence>
<accession>A0AAE0M6Y7</accession>
<evidence type="ECO:0000313" key="4">
    <source>
        <dbReference type="Proteomes" id="UP001286456"/>
    </source>
</evidence>
<dbReference type="EMBL" id="JAUEPO010000005">
    <property type="protein sequence ID" value="KAK3321260.1"/>
    <property type="molecule type" value="Genomic_DNA"/>
</dbReference>
<reference evidence="3" key="2">
    <citation type="submission" date="2023-06" db="EMBL/GenBank/DDBJ databases">
        <authorList>
            <consortium name="Lawrence Berkeley National Laboratory"/>
            <person name="Haridas S."/>
            <person name="Hensen N."/>
            <person name="Bonometti L."/>
            <person name="Westerberg I."/>
            <person name="Brannstrom I.O."/>
            <person name="Guillou S."/>
            <person name="Cros-Aarteil S."/>
            <person name="Calhoun S."/>
            <person name="Kuo A."/>
            <person name="Mondo S."/>
            <person name="Pangilinan J."/>
            <person name="Riley R."/>
            <person name="Labutti K."/>
            <person name="Andreopoulos B."/>
            <person name="Lipzen A."/>
            <person name="Chen C."/>
            <person name="Yanf M."/>
            <person name="Daum C."/>
            <person name="Ng V."/>
            <person name="Clum A."/>
            <person name="Steindorff A."/>
            <person name="Ohm R."/>
            <person name="Martin F."/>
            <person name="Silar P."/>
            <person name="Natvig D."/>
            <person name="Lalanne C."/>
            <person name="Gautier V."/>
            <person name="Ament-Velasquez S.L."/>
            <person name="Kruys A."/>
            <person name="Hutchinson M.I."/>
            <person name="Powell A.J."/>
            <person name="Barry K."/>
            <person name="Miller A.N."/>
            <person name="Grigoriev I.V."/>
            <person name="Debuchy R."/>
            <person name="Gladieux P."/>
            <person name="Thoren M.H."/>
            <person name="Johannesson H."/>
        </authorList>
    </citation>
    <scope>NUCLEOTIDE SEQUENCE</scope>
    <source>
        <strain evidence="3">SMH4131-1</strain>
    </source>
</reference>
<evidence type="ECO:0000256" key="1">
    <source>
        <dbReference type="SAM" id="MobiDB-lite"/>
    </source>
</evidence>
<dbReference type="Proteomes" id="UP001286456">
    <property type="component" value="Unassembled WGS sequence"/>
</dbReference>
<evidence type="ECO:0000256" key="2">
    <source>
        <dbReference type="SAM" id="Phobius"/>
    </source>
</evidence>
<feature type="compositionally biased region" description="Basic and acidic residues" evidence="1">
    <location>
        <begin position="32"/>
        <end position="44"/>
    </location>
</feature>
<feature type="transmembrane region" description="Helical" evidence="2">
    <location>
        <begin position="110"/>
        <end position="128"/>
    </location>
</feature>
<evidence type="ECO:0000313" key="3">
    <source>
        <dbReference type="EMBL" id="KAK3321260.1"/>
    </source>
</evidence>